<dbReference type="InParanoid" id="A0A6I9QQ57"/>
<dbReference type="RefSeq" id="XP_010911648.1">
    <property type="nucleotide sequence ID" value="XM_010913346.1"/>
</dbReference>
<evidence type="ECO:0000256" key="4">
    <source>
        <dbReference type="ARBA" id="ARBA00023002"/>
    </source>
</evidence>
<evidence type="ECO:0000256" key="3">
    <source>
        <dbReference type="ARBA" id="ARBA00022723"/>
    </source>
</evidence>
<dbReference type="PANTHER" id="PTHR47944:SF4">
    <property type="entry name" value="OS09G0441700 PROTEIN"/>
    <property type="match status" value="1"/>
</dbReference>
<keyword evidence="2" id="KW-0349">Heme</keyword>
<dbReference type="InterPro" id="IPR002401">
    <property type="entry name" value="Cyt_P450_E_grp-I"/>
</dbReference>
<dbReference type="GO" id="GO:0005506">
    <property type="term" value="F:iron ion binding"/>
    <property type="evidence" value="ECO:0007669"/>
    <property type="project" value="InterPro"/>
</dbReference>
<protein>
    <submittedName>
        <fullName evidence="7">Cytochrome P450 71A1-like</fullName>
    </submittedName>
</protein>
<dbReference type="GO" id="GO:0016705">
    <property type="term" value="F:oxidoreductase activity, acting on paired donors, with incorporation or reduction of molecular oxygen"/>
    <property type="evidence" value="ECO:0007669"/>
    <property type="project" value="InterPro"/>
</dbReference>
<dbReference type="InterPro" id="IPR001128">
    <property type="entry name" value="Cyt_P450"/>
</dbReference>
<dbReference type="PRINTS" id="PR00463">
    <property type="entry name" value="EP450I"/>
</dbReference>
<reference evidence="7" key="1">
    <citation type="submission" date="2025-08" db="UniProtKB">
        <authorList>
            <consortium name="RefSeq"/>
        </authorList>
    </citation>
    <scope>IDENTIFICATION</scope>
</reference>
<organism evidence="6 7">
    <name type="scientific">Elaeis guineensis var. tenera</name>
    <name type="common">Oil palm</name>
    <dbReference type="NCBI Taxonomy" id="51953"/>
    <lineage>
        <taxon>Eukaryota</taxon>
        <taxon>Viridiplantae</taxon>
        <taxon>Streptophyta</taxon>
        <taxon>Embryophyta</taxon>
        <taxon>Tracheophyta</taxon>
        <taxon>Spermatophyta</taxon>
        <taxon>Magnoliopsida</taxon>
        <taxon>Liliopsida</taxon>
        <taxon>Arecaceae</taxon>
        <taxon>Arecoideae</taxon>
        <taxon>Cocoseae</taxon>
        <taxon>Elaeidinae</taxon>
        <taxon>Elaeis</taxon>
    </lineage>
</organism>
<dbReference type="SUPFAM" id="SSF48264">
    <property type="entry name" value="Cytochrome P450"/>
    <property type="match status" value="1"/>
</dbReference>
<dbReference type="GO" id="GO:0004497">
    <property type="term" value="F:monooxygenase activity"/>
    <property type="evidence" value="ECO:0007669"/>
    <property type="project" value="InterPro"/>
</dbReference>
<proteinExistence type="inferred from homology"/>
<dbReference type="AlphaFoldDB" id="A0A6I9QQ57"/>
<evidence type="ECO:0000313" key="7">
    <source>
        <dbReference type="RefSeq" id="XP_010911648.1"/>
    </source>
</evidence>
<keyword evidence="4" id="KW-0560">Oxidoreductase</keyword>
<evidence type="ECO:0000256" key="1">
    <source>
        <dbReference type="ARBA" id="ARBA00010617"/>
    </source>
</evidence>
<keyword evidence="3" id="KW-0479">Metal-binding</keyword>
<sequence>MVQDLLAVTMEWPISELIKRPKIFKKATDELKRVIGREGGSRRRIKDEHHLPCMEAIFKETMRMHPAAPMLVPRQAHKHGKAAGTRILIDVWSIVRNRTSWHAPEEFRPERFIGIKKDV</sequence>
<dbReference type="Proteomes" id="UP000504607">
    <property type="component" value="Unplaced"/>
</dbReference>
<dbReference type="GO" id="GO:0044550">
    <property type="term" value="P:secondary metabolite biosynthetic process"/>
    <property type="evidence" value="ECO:0007669"/>
    <property type="project" value="UniProtKB-ARBA"/>
</dbReference>
<accession>A0A6I9QQ57</accession>
<dbReference type="Gene3D" id="1.10.630.10">
    <property type="entry name" value="Cytochrome P450"/>
    <property type="match status" value="1"/>
</dbReference>
<keyword evidence="6" id="KW-1185">Reference proteome</keyword>
<dbReference type="GO" id="GO:0020037">
    <property type="term" value="F:heme binding"/>
    <property type="evidence" value="ECO:0007669"/>
    <property type="project" value="InterPro"/>
</dbReference>
<dbReference type="Pfam" id="PF00067">
    <property type="entry name" value="p450"/>
    <property type="match status" value="1"/>
</dbReference>
<name>A0A6I9QQ57_ELAGV</name>
<dbReference type="PANTHER" id="PTHR47944">
    <property type="entry name" value="CYTOCHROME P450 98A9"/>
    <property type="match status" value="1"/>
</dbReference>
<dbReference type="InterPro" id="IPR036396">
    <property type="entry name" value="Cyt_P450_sf"/>
</dbReference>
<evidence type="ECO:0000256" key="5">
    <source>
        <dbReference type="ARBA" id="ARBA00023004"/>
    </source>
</evidence>
<keyword evidence="5" id="KW-0408">Iron</keyword>
<evidence type="ECO:0000313" key="6">
    <source>
        <dbReference type="Proteomes" id="UP000504607"/>
    </source>
</evidence>
<evidence type="ECO:0000256" key="2">
    <source>
        <dbReference type="ARBA" id="ARBA00022617"/>
    </source>
</evidence>
<gene>
    <name evidence="7" type="primary">LOC105037712</name>
</gene>
<comment type="similarity">
    <text evidence="1">Belongs to the cytochrome P450 family.</text>
</comment>
<dbReference type="OrthoDB" id="2789670at2759"/>